<dbReference type="Pfam" id="PF00067">
    <property type="entry name" value="p450"/>
    <property type="match status" value="1"/>
</dbReference>
<dbReference type="InterPro" id="IPR002397">
    <property type="entry name" value="Cyt_P450_B"/>
</dbReference>
<dbReference type="InterPro" id="IPR036396">
    <property type="entry name" value="Cyt_P450_sf"/>
</dbReference>
<reference evidence="3" key="1">
    <citation type="submission" date="2021-04" db="EMBL/GenBank/DDBJ databases">
        <title>Pseudonocardia sp. nov., isolated from sandy soil of mangrove forest.</title>
        <authorList>
            <person name="Zan Z."/>
            <person name="Huang R."/>
            <person name="Liu W."/>
        </authorList>
    </citation>
    <scope>NUCLEOTIDE SEQUENCE</scope>
    <source>
        <strain evidence="3">S2-4</strain>
    </source>
</reference>
<dbReference type="InterPro" id="IPR017972">
    <property type="entry name" value="Cyt_P450_CS"/>
</dbReference>
<evidence type="ECO:0000313" key="4">
    <source>
        <dbReference type="Proteomes" id="UP001165283"/>
    </source>
</evidence>
<comment type="similarity">
    <text evidence="1 2">Belongs to the cytochrome P450 family.</text>
</comment>
<comment type="caution">
    <text evidence="3">The sequence shown here is derived from an EMBL/GenBank/DDBJ whole genome shotgun (WGS) entry which is preliminary data.</text>
</comment>
<keyword evidence="2" id="KW-0408">Iron</keyword>
<keyword evidence="2" id="KW-0560">Oxidoreductase</keyword>
<sequence>MTIRSTVRWAATHGVMRVATARRARAGNPDARLLVDPAQQADPYARYEELRTDAPFTVGALSRLSVHHDICTAVLRSDDFGVLAQDMPVPASLRLALRLAGPSPHIGPLDPPSMLAVNPPTHTRYRRLVTRAFTARAVAALRERTEVIAGELLDDLERAGRGGGGRVDLVAGYASLLPVTVISEMLGVPVSMREQFLAWGDGAAASLDLGLDRARFEEVQANLGAIESWMRGHLRRLRRDPGDDLLSTLVGLTDDDGSGLTETELVATASLVLGAGFETTVNLIGNGAALLFAHPEQRALLARRPELWPNAVDEVLRVESPVQRTARRARRATTVGGVDIAEGELVVTLLAAANRDPKVFADPHAFDVTRPNAKDHVSFSSGVHYCLGAALARMEGEVALRALFERFEGLAPAGTARRRGTRVLRGYETMPVALGSRSSVPG</sequence>
<dbReference type="SUPFAM" id="SSF48264">
    <property type="entry name" value="Cytochrome P450"/>
    <property type="match status" value="1"/>
</dbReference>
<keyword evidence="2" id="KW-0349">Heme</keyword>
<name>A0ABT1A6K8_9PSEU</name>
<evidence type="ECO:0000256" key="1">
    <source>
        <dbReference type="ARBA" id="ARBA00010617"/>
    </source>
</evidence>
<accession>A0ABT1A6K8</accession>
<keyword evidence="2" id="KW-0503">Monooxygenase</keyword>
<keyword evidence="4" id="KW-1185">Reference proteome</keyword>
<dbReference type="RefSeq" id="WP_252442838.1">
    <property type="nucleotide sequence ID" value="NZ_JAGSOV010000057.1"/>
</dbReference>
<dbReference type="CDD" id="cd20625">
    <property type="entry name" value="CYP164-like"/>
    <property type="match status" value="1"/>
</dbReference>
<proteinExistence type="inferred from homology"/>
<keyword evidence="2" id="KW-0479">Metal-binding</keyword>
<dbReference type="PANTHER" id="PTHR46696">
    <property type="entry name" value="P450, PUTATIVE (EUROFUNG)-RELATED"/>
    <property type="match status" value="1"/>
</dbReference>
<dbReference type="Proteomes" id="UP001165283">
    <property type="component" value="Unassembled WGS sequence"/>
</dbReference>
<dbReference type="InterPro" id="IPR001128">
    <property type="entry name" value="Cyt_P450"/>
</dbReference>
<evidence type="ECO:0000313" key="3">
    <source>
        <dbReference type="EMBL" id="MCO1658644.1"/>
    </source>
</evidence>
<organism evidence="3 4">
    <name type="scientific">Pseudonocardia humida</name>
    <dbReference type="NCBI Taxonomy" id="2800819"/>
    <lineage>
        <taxon>Bacteria</taxon>
        <taxon>Bacillati</taxon>
        <taxon>Actinomycetota</taxon>
        <taxon>Actinomycetes</taxon>
        <taxon>Pseudonocardiales</taxon>
        <taxon>Pseudonocardiaceae</taxon>
        <taxon>Pseudonocardia</taxon>
    </lineage>
</organism>
<dbReference type="Gene3D" id="1.10.630.10">
    <property type="entry name" value="Cytochrome P450"/>
    <property type="match status" value="1"/>
</dbReference>
<evidence type="ECO:0000256" key="2">
    <source>
        <dbReference type="RuleBase" id="RU000461"/>
    </source>
</evidence>
<dbReference type="PANTHER" id="PTHR46696:SF4">
    <property type="entry name" value="BIOTIN BIOSYNTHESIS CYTOCHROME P450"/>
    <property type="match status" value="1"/>
</dbReference>
<dbReference type="EMBL" id="JAGSOV010000057">
    <property type="protein sequence ID" value="MCO1658644.1"/>
    <property type="molecule type" value="Genomic_DNA"/>
</dbReference>
<protein>
    <submittedName>
        <fullName evidence="3">Cytochrome P450</fullName>
    </submittedName>
</protein>
<dbReference type="PROSITE" id="PS00086">
    <property type="entry name" value="CYTOCHROME_P450"/>
    <property type="match status" value="1"/>
</dbReference>
<gene>
    <name evidence="3" type="ORF">KDL28_26615</name>
</gene>
<dbReference type="PRINTS" id="PR00359">
    <property type="entry name" value="BP450"/>
</dbReference>